<organism evidence="1 2">
    <name type="scientific">Macrococcoides goetzii</name>
    <dbReference type="NCBI Taxonomy" id="1891097"/>
    <lineage>
        <taxon>Bacteria</taxon>
        <taxon>Bacillati</taxon>
        <taxon>Bacillota</taxon>
        <taxon>Bacilli</taxon>
        <taxon>Bacillales</taxon>
        <taxon>Staphylococcaceae</taxon>
        <taxon>Macrococcoides</taxon>
    </lineage>
</organism>
<accession>A0A2G5NVX0</accession>
<dbReference type="AlphaFoldDB" id="A0A2G5NVX0"/>
<dbReference type="Proteomes" id="UP000229523">
    <property type="component" value="Unassembled WGS sequence"/>
</dbReference>
<proteinExistence type="predicted"/>
<evidence type="ECO:0000313" key="2">
    <source>
        <dbReference type="Proteomes" id="UP000229523"/>
    </source>
</evidence>
<comment type="caution">
    <text evidence="1">The sequence shown here is derived from an EMBL/GenBank/DDBJ whole genome shotgun (WGS) entry which is preliminary data.</text>
</comment>
<reference evidence="1 2" key="1">
    <citation type="journal article" date="2018" name="Front. Microbiol.">
        <title>Description and Comparative Genomics of Macrococcus caseolyticus subsp. hominis subsp. nov., Macrococcus goetzii sp. nov., Macrococcus epidermidis sp. nov., and Macrococcus bohemicus sp. nov., Novel Macrococci From Human Clinical Material With Virulence Potential and Suspected Uptake of Foreign DNA by Natural Transformation.</title>
        <authorList>
            <person name="Maslanova I."/>
            <person name="Wertheimer Z."/>
            <person name="Sedlacek I."/>
            <person name="Svec P."/>
            <person name="Indrakova A."/>
            <person name="Kovarovic V."/>
            <person name="Schumann P."/>
            <person name="Sproer C."/>
            <person name="Kralova S."/>
            <person name="Sedo O."/>
            <person name="Kristofova L."/>
            <person name="Vrbovska V."/>
            <person name="Fuzik T."/>
            <person name="Petras P."/>
            <person name="Zdrahal Z."/>
            <person name="Ruzickova V."/>
            <person name="Doskar J."/>
            <person name="Pantucek R."/>
        </authorList>
    </citation>
    <scope>NUCLEOTIDE SEQUENCE [LARGE SCALE GENOMIC DNA]</scope>
    <source>
        <strain evidence="1 2">CCM 4927</strain>
    </source>
</reference>
<keyword evidence="2" id="KW-1185">Reference proteome</keyword>
<dbReference type="EMBL" id="MJBI02000011">
    <property type="protein sequence ID" value="RAI79080.1"/>
    <property type="molecule type" value="Genomic_DNA"/>
</dbReference>
<sequence>MDKDIASYRTIEQGEIEGKYGKPLLTDTVIDDMGRAKRVDMYKYITFFYAWNTENDKAPILTGAVIMHNKTKSAQQKWFDYATGESNYNAANMTEYITSSEWAGL</sequence>
<gene>
    <name evidence="1" type="ORF">BFS35_012750</name>
</gene>
<protein>
    <submittedName>
        <fullName evidence="1">Uncharacterized protein</fullName>
    </submittedName>
</protein>
<evidence type="ECO:0000313" key="1">
    <source>
        <dbReference type="EMBL" id="RAI79080.1"/>
    </source>
</evidence>
<dbReference type="RefSeq" id="WP_099577203.1">
    <property type="nucleotide sequence ID" value="NZ_MJBI02000011.1"/>
</dbReference>
<name>A0A2G5NVX0_9STAP</name>